<evidence type="ECO:0000313" key="2">
    <source>
        <dbReference type="EMBL" id="GHD62191.1"/>
    </source>
</evidence>
<organism evidence="2 3">
    <name type="scientific">Jeongeupia chitinilytica</name>
    <dbReference type="NCBI Taxonomy" id="1041641"/>
    <lineage>
        <taxon>Bacteria</taxon>
        <taxon>Pseudomonadati</taxon>
        <taxon>Pseudomonadota</taxon>
        <taxon>Betaproteobacteria</taxon>
        <taxon>Neisseriales</taxon>
        <taxon>Chitinibacteraceae</taxon>
        <taxon>Jeongeupia</taxon>
    </lineage>
</organism>
<evidence type="ECO:0000313" key="3">
    <source>
        <dbReference type="Proteomes" id="UP000604737"/>
    </source>
</evidence>
<name>A0ABQ3GZ22_9NEIS</name>
<dbReference type="EMBL" id="BMYO01000004">
    <property type="protein sequence ID" value="GHD62191.1"/>
    <property type="molecule type" value="Genomic_DNA"/>
</dbReference>
<evidence type="ECO:0000256" key="1">
    <source>
        <dbReference type="SAM" id="MobiDB-lite"/>
    </source>
</evidence>
<keyword evidence="3" id="KW-1185">Reference proteome</keyword>
<feature type="region of interest" description="Disordered" evidence="1">
    <location>
        <begin position="149"/>
        <end position="171"/>
    </location>
</feature>
<dbReference type="Proteomes" id="UP000604737">
    <property type="component" value="Unassembled WGS sequence"/>
</dbReference>
<evidence type="ECO:0008006" key="4">
    <source>
        <dbReference type="Google" id="ProtNLM"/>
    </source>
</evidence>
<dbReference type="RefSeq" id="WP_189459949.1">
    <property type="nucleotide sequence ID" value="NZ_BMYO01000004.1"/>
</dbReference>
<sequence>MSFYESITAAVPPAFQNPVTQRLDSLGQLCSQSVSRQWNNGLTAAAALPSLATPDTLYEAWALQLAVWQRLQKQGEQWWNGLAAIGAERGELRRANTLSKFFEQEYNLYAQFGELVSGQFTNLLELMDNIQVDYGYWIAQKVHAAHAATEARPHDGVSSTRTRKPAVENAA</sequence>
<reference evidence="3" key="1">
    <citation type="journal article" date="2019" name="Int. J. Syst. Evol. Microbiol.">
        <title>The Global Catalogue of Microorganisms (GCM) 10K type strain sequencing project: providing services to taxonomists for standard genome sequencing and annotation.</title>
        <authorList>
            <consortium name="The Broad Institute Genomics Platform"/>
            <consortium name="The Broad Institute Genome Sequencing Center for Infectious Disease"/>
            <person name="Wu L."/>
            <person name="Ma J."/>
        </authorList>
    </citation>
    <scope>NUCLEOTIDE SEQUENCE [LARGE SCALE GENOMIC DNA]</scope>
    <source>
        <strain evidence="3">KCTC 23701</strain>
    </source>
</reference>
<comment type="caution">
    <text evidence="2">The sequence shown here is derived from an EMBL/GenBank/DDBJ whole genome shotgun (WGS) entry which is preliminary data.</text>
</comment>
<accession>A0ABQ3GZ22</accession>
<proteinExistence type="predicted"/>
<protein>
    <recommendedName>
        <fullName evidence="4">Phasin domain-containing protein</fullName>
    </recommendedName>
</protein>
<gene>
    <name evidence="2" type="ORF">GCM10007350_17770</name>
</gene>